<proteinExistence type="predicted"/>
<dbReference type="InterPro" id="IPR005135">
    <property type="entry name" value="Endo/exonuclease/phosphatase"/>
</dbReference>
<dbReference type="InterPro" id="IPR036691">
    <property type="entry name" value="Endo/exonu/phosph_ase_sf"/>
</dbReference>
<reference evidence="3 4" key="1">
    <citation type="submission" date="2018-04" db="EMBL/GenBank/DDBJ databases">
        <title>The genome of golden apple snail Pomacea canaliculata provides insight into stress tolerance and invasive adaptation.</title>
        <authorList>
            <person name="Liu C."/>
            <person name="Liu B."/>
            <person name="Ren Y."/>
            <person name="Zhang Y."/>
            <person name="Wang H."/>
            <person name="Li S."/>
            <person name="Jiang F."/>
            <person name="Yin L."/>
            <person name="Zhang G."/>
            <person name="Qian W."/>
            <person name="Fan W."/>
        </authorList>
    </citation>
    <scope>NUCLEOTIDE SEQUENCE [LARGE SCALE GENOMIC DNA]</scope>
    <source>
        <strain evidence="3">SZHN2017</strain>
        <tissue evidence="3">Muscle</tissue>
    </source>
</reference>
<dbReference type="Proteomes" id="UP000245119">
    <property type="component" value="Linkage Group LG9"/>
</dbReference>
<dbReference type="SUPFAM" id="SSF56219">
    <property type="entry name" value="DNase I-like"/>
    <property type="match status" value="1"/>
</dbReference>
<dbReference type="Pfam" id="PF14529">
    <property type="entry name" value="Exo_endo_phos_2"/>
    <property type="match status" value="1"/>
</dbReference>
<dbReference type="Gene3D" id="3.60.10.10">
    <property type="entry name" value="Endonuclease/exonuclease/phosphatase"/>
    <property type="match status" value="1"/>
</dbReference>
<feature type="compositionally biased region" description="Basic and acidic residues" evidence="1">
    <location>
        <begin position="1"/>
        <end position="11"/>
    </location>
</feature>
<dbReference type="GO" id="GO:0003824">
    <property type="term" value="F:catalytic activity"/>
    <property type="evidence" value="ECO:0007669"/>
    <property type="project" value="InterPro"/>
</dbReference>
<comment type="caution">
    <text evidence="3">The sequence shown here is derived from an EMBL/GenBank/DDBJ whole genome shotgun (WGS) entry which is preliminary data.</text>
</comment>
<feature type="region of interest" description="Disordered" evidence="1">
    <location>
        <begin position="1"/>
        <end position="63"/>
    </location>
</feature>
<dbReference type="InterPro" id="IPR052560">
    <property type="entry name" value="RdDP_mobile_element"/>
</dbReference>
<organism evidence="3 4">
    <name type="scientific">Pomacea canaliculata</name>
    <name type="common">Golden apple snail</name>
    <dbReference type="NCBI Taxonomy" id="400727"/>
    <lineage>
        <taxon>Eukaryota</taxon>
        <taxon>Metazoa</taxon>
        <taxon>Spiralia</taxon>
        <taxon>Lophotrochozoa</taxon>
        <taxon>Mollusca</taxon>
        <taxon>Gastropoda</taxon>
        <taxon>Caenogastropoda</taxon>
        <taxon>Architaenioglossa</taxon>
        <taxon>Ampullarioidea</taxon>
        <taxon>Ampullariidae</taxon>
        <taxon>Pomacea</taxon>
    </lineage>
</organism>
<keyword evidence="4" id="KW-1185">Reference proteome</keyword>
<evidence type="ECO:0000313" key="4">
    <source>
        <dbReference type="Proteomes" id="UP000245119"/>
    </source>
</evidence>
<name>A0A2T7NUK6_POMCA</name>
<evidence type="ECO:0000313" key="3">
    <source>
        <dbReference type="EMBL" id="PVD24868.1"/>
    </source>
</evidence>
<sequence>MPLGESNDRNGARPVKIRQAGAVPGSVPQRSPPSAIGGPFNSSRGARGRGRKATGQRTTKAKDNPNINIMHWNAEGVTNKKTELEQFLHQNSINICCIQETHLQKEKPFKIRGYQTFRSDRQGRKKGGVLTLVRNNMNASETKRYMDEAEYIEVKSGFLIAGDFNSQSQSWGYNILDKRGEDIETWQDENHLILVNDPTDPPTFYSRRWHTTKPDLALCTDDIHKNLSRKVLDQLGGSDHRPVLLTITRCTTPEPPQHARWNHKKAQWGLFRIRTNELTKDIKVEGLNINNVVKDFNASIIKAAKEIIPRGVRKDYTPYWTAELQRAHDDLTKAREEAETNPS</sequence>
<evidence type="ECO:0000256" key="1">
    <source>
        <dbReference type="SAM" id="MobiDB-lite"/>
    </source>
</evidence>
<dbReference type="PANTHER" id="PTHR36688">
    <property type="entry name" value="ENDO/EXONUCLEASE/PHOSPHATASE DOMAIN-CONTAINING PROTEIN"/>
    <property type="match status" value="1"/>
</dbReference>
<gene>
    <name evidence="3" type="ORF">C0Q70_15357</name>
</gene>
<dbReference type="PANTHER" id="PTHR36688:SF2">
    <property type="entry name" value="ENDONUCLEASE_EXONUCLEASE_PHOSPHATASE DOMAIN-CONTAINING PROTEIN"/>
    <property type="match status" value="1"/>
</dbReference>
<feature type="domain" description="Endonuclease/exonuclease/phosphatase" evidence="2">
    <location>
        <begin position="157"/>
        <end position="243"/>
    </location>
</feature>
<protein>
    <recommendedName>
        <fullName evidence="2">Endonuclease/exonuclease/phosphatase domain-containing protein</fullName>
    </recommendedName>
</protein>
<accession>A0A2T7NUK6</accession>
<dbReference type="AlphaFoldDB" id="A0A2T7NUK6"/>
<dbReference type="EMBL" id="PZQS01000009">
    <property type="protein sequence ID" value="PVD24868.1"/>
    <property type="molecule type" value="Genomic_DNA"/>
</dbReference>
<evidence type="ECO:0000259" key="2">
    <source>
        <dbReference type="Pfam" id="PF14529"/>
    </source>
</evidence>
<dbReference type="STRING" id="400727.A0A2T7NUK6"/>